<dbReference type="Proteomes" id="UP000189733">
    <property type="component" value="Unassembled WGS sequence"/>
</dbReference>
<feature type="domain" description="ABC transporter" evidence="4">
    <location>
        <begin position="3"/>
        <end position="221"/>
    </location>
</feature>
<gene>
    <name evidence="5" type="ORF">SAMN02745702_00571</name>
</gene>
<keyword evidence="2" id="KW-0547">Nucleotide-binding</keyword>
<dbReference type="AlphaFoldDB" id="A0A1T4VKR1"/>
<evidence type="ECO:0000256" key="3">
    <source>
        <dbReference type="ARBA" id="ARBA00022840"/>
    </source>
</evidence>
<dbReference type="PROSITE" id="PS50893">
    <property type="entry name" value="ABC_TRANSPORTER_2"/>
    <property type="match status" value="1"/>
</dbReference>
<evidence type="ECO:0000313" key="5">
    <source>
        <dbReference type="EMBL" id="SKA65552.1"/>
    </source>
</evidence>
<dbReference type="Pfam" id="PF00005">
    <property type="entry name" value="ABC_tran"/>
    <property type="match status" value="1"/>
</dbReference>
<dbReference type="InterPro" id="IPR027417">
    <property type="entry name" value="P-loop_NTPase"/>
</dbReference>
<sequence>MMLRLNKLSKFYGSKLVLKNISFELPKGKVLLLVGENGAGKSTLLKVMSGLARSSGGDMECRVAQDKIAYVGHQTFIYPALTAMENLRFWAKLYQRKDDEDFLMSVLERVELRAAAYEEAGTFSRGMAQRLSLARVFMLEPELLFLDEPGTGLDQRSLGILHREIAAARERGATVVWVSHDVKDDLRRADMVCEIARHSLGYFGPAQDYTPHGAIVSGGDA</sequence>
<dbReference type="InterPro" id="IPR051782">
    <property type="entry name" value="ABC_Transporter_VariousFunc"/>
</dbReference>
<reference evidence="5 6" key="1">
    <citation type="submission" date="2017-02" db="EMBL/GenBank/DDBJ databases">
        <authorList>
            <person name="Peterson S.W."/>
        </authorList>
    </citation>
    <scope>NUCLEOTIDE SEQUENCE [LARGE SCALE GENOMIC DNA]</scope>
    <source>
        <strain evidence="5 6">DSM 18034</strain>
    </source>
</reference>
<dbReference type="PANTHER" id="PTHR42939">
    <property type="entry name" value="ABC TRANSPORTER ATP-BINDING PROTEIN ALBC-RELATED"/>
    <property type="match status" value="1"/>
</dbReference>
<dbReference type="SUPFAM" id="SSF52540">
    <property type="entry name" value="P-loop containing nucleoside triphosphate hydrolases"/>
    <property type="match status" value="1"/>
</dbReference>
<dbReference type="EMBL" id="FUYA01000001">
    <property type="protein sequence ID" value="SKA65552.1"/>
    <property type="molecule type" value="Genomic_DNA"/>
</dbReference>
<name>A0A1T4VKR1_9BACT</name>
<accession>A0A1T4VKR1</accession>
<organism evidence="5 6">
    <name type="scientific">Desulfobaculum bizertense DSM 18034</name>
    <dbReference type="NCBI Taxonomy" id="1121442"/>
    <lineage>
        <taxon>Bacteria</taxon>
        <taxon>Pseudomonadati</taxon>
        <taxon>Thermodesulfobacteriota</taxon>
        <taxon>Desulfovibrionia</taxon>
        <taxon>Desulfovibrionales</taxon>
        <taxon>Desulfovibrionaceae</taxon>
        <taxon>Desulfobaculum</taxon>
    </lineage>
</organism>
<dbReference type="InterPro" id="IPR003593">
    <property type="entry name" value="AAA+_ATPase"/>
</dbReference>
<dbReference type="GO" id="GO:0016887">
    <property type="term" value="F:ATP hydrolysis activity"/>
    <property type="evidence" value="ECO:0007669"/>
    <property type="project" value="InterPro"/>
</dbReference>
<dbReference type="SMART" id="SM00382">
    <property type="entry name" value="AAA"/>
    <property type="match status" value="1"/>
</dbReference>
<keyword evidence="1" id="KW-0813">Transport</keyword>
<proteinExistence type="predicted"/>
<evidence type="ECO:0000256" key="2">
    <source>
        <dbReference type="ARBA" id="ARBA00022741"/>
    </source>
</evidence>
<dbReference type="InterPro" id="IPR003439">
    <property type="entry name" value="ABC_transporter-like_ATP-bd"/>
</dbReference>
<protein>
    <submittedName>
        <fullName evidence="5">Heme exporter protein A</fullName>
    </submittedName>
</protein>
<dbReference type="STRING" id="1121442.SAMN02745702_00571"/>
<dbReference type="PANTHER" id="PTHR42939:SF1">
    <property type="entry name" value="ABC TRANSPORTER ATP-BINDING PROTEIN ALBC-RELATED"/>
    <property type="match status" value="1"/>
</dbReference>
<evidence type="ECO:0000259" key="4">
    <source>
        <dbReference type="PROSITE" id="PS50893"/>
    </source>
</evidence>
<keyword evidence="6" id="KW-1185">Reference proteome</keyword>
<dbReference type="Gene3D" id="3.40.50.300">
    <property type="entry name" value="P-loop containing nucleotide triphosphate hydrolases"/>
    <property type="match status" value="1"/>
</dbReference>
<keyword evidence="3" id="KW-0067">ATP-binding</keyword>
<evidence type="ECO:0000256" key="1">
    <source>
        <dbReference type="ARBA" id="ARBA00022448"/>
    </source>
</evidence>
<dbReference type="OrthoDB" id="9809450at2"/>
<evidence type="ECO:0000313" key="6">
    <source>
        <dbReference type="Proteomes" id="UP000189733"/>
    </source>
</evidence>
<dbReference type="GO" id="GO:0005524">
    <property type="term" value="F:ATP binding"/>
    <property type="evidence" value="ECO:0007669"/>
    <property type="project" value="UniProtKB-KW"/>
</dbReference>
<dbReference type="RefSeq" id="WP_078683862.1">
    <property type="nucleotide sequence ID" value="NZ_FUYA01000001.1"/>
</dbReference>